<dbReference type="HOGENOM" id="CLU_955917_0_0_10"/>
<proteinExistence type="predicted"/>
<keyword evidence="1" id="KW-0812">Transmembrane</keyword>
<dbReference type="KEGG" id="nmf:NMS_0963"/>
<dbReference type="EMBL" id="AP014548">
    <property type="protein sequence ID" value="BAO54972.1"/>
    <property type="molecule type" value="Genomic_DNA"/>
</dbReference>
<dbReference type="AlphaFoldDB" id="W8VWR4"/>
<sequence length="291" mass="34744">MFKFSTKWQKIYLPFIALLIGSFFSYNILRWLLDFELGWVTLPKWAWNFWIPFFFPWIPIFIWYRKKLNLLDYRHDKLRRTIPFLCAFLISLPLIISQFNLHKAAFEIITVQVPATIKNYPEERYFRINRFGLEKKLTCEDTLLSINIRGMRGGNNAKIYLNFAGRFEGQETIYFGVHYQDQLNNIKKYEKQNEEVAVFLNESRLAFTKQDFQEFAYFEKVVAPVDKKPYIDALSACNIDAGEDSLILIPRKRSHHFDLGRSIFDYGIAFIVLFSIFFLFTFRRKISNSMN</sequence>
<accession>W8VWR4</accession>
<feature type="transmembrane region" description="Helical" evidence="1">
    <location>
        <begin position="45"/>
        <end position="64"/>
    </location>
</feature>
<feature type="transmembrane region" description="Helical" evidence="1">
    <location>
        <begin position="84"/>
        <end position="101"/>
    </location>
</feature>
<evidence type="ECO:0000313" key="3">
    <source>
        <dbReference type="Proteomes" id="UP000031760"/>
    </source>
</evidence>
<keyword evidence="3" id="KW-1185">Reference proteome</keyword>
<dbReference type="RefSeq" id="WP_041495656.1">
    <property type="nucleotide sequence ID" value="NZ_AP014548.1"/>
</dbReference>
<keyword evidence="1" id="KW-0472">Membrane</keyword>
<feature type="transmembrane region" description="Helical" evidence="1">
    <location>
        <begin position="263"/>
        <end position="282"/>
    </location>
</feature>
<reference evidence="2 3" key="1">
    <citation type="journal article" date="2014" name="Proc. Natl. Acad. Sci. U.S.A.">
        <title>Functional characterization of flavobacteria rhodopsins reveals a unique class of light-driven chloride pump in bacteria.</title>
        <authorList>
            <person name="Yoshizawa S."/>
            <person name="Kumagai Y."/>
            <person name="Kim H."/>
            <person name="Ogura Y."/>
            <person name="Hayashi T."/>
            <person name="Iwasaki W."/>
            <person name="DeLong E.F."/>
            <person name="Kogure K."/>
        </authorList>
    </citation>
    <scope>NUCLEOTIDE SEQUENCE [LARGE SCALE GENOMIC DNA]</scope>
    <source>
        <strain evidence="2 3">S1-08</strain>
    </source>
</reference>
<feature type="transmembrane region" description="Helical" evidence="1">
    <location>
        <begin position="12"/>
        <end position="33"/>
    </location>
</feature>
<evidence type="ECO:0000256" key="1">
    <source>
        <dbReference type="SAM" id="Phobius"/>
    </source>
</evidence>
<gene>
    <name evidence="2" type="ORF">NMS_0963</name>
</gene>
<name>W8VWR4_9FLAO</name>
<evidence type="ECO:0000313" key="2">
    <source>
        <dbReference type="EMBL" id="BAO54972.1"/>
    </source>
</evidence>
<organism evidence="2 3">
    <name type="scientific">Nonlabens marinus S1-08</name>
    <dbReference type="NCBI Taxonomy" id="1454201"/>
    <lineage>
        <taxon>Bacteria</taxon>
        <taxon>Pseudomonadati</taxon>
        <taxon>Bacteroidota</taxon>
        <taxon>Flavobacteriia</taxon>
        <taxon>Flavobacteriales</taxon>
        <taxon>Flavobacteriaceae</taxon>
        <taxon>Nonlabens</taxon>
    </lineage>
</organism>
<keyword evidence="1" id="KW-1133">Transmembrane helix</keyword>
<dbReference type="OrthoDB" id="9778341at2"/>
<dbReference type="STRING" id="1454201.NMS_0963"/>
<dbReference type="Proteomes" id="UP000031760">
    <property type="component" value="Chromosome"/>
</dbReference>
<protein>
    <submittedName>
        <fullName evidence="2">Uncharacterized protein</fullName>
    </submittedName>
</protein>